<dbReference type="HAMAP" id="MF_01057">
    <property type="entry name" value="tRNA_methyltr_TrmB"/>
    <property type="match status" value="1"/>
</dbReference>
<keyword evidence="6 7" id="KW-0819">tRNA processing</keyword>
<dbReference type="Proteomes" id="UP000192320">
    <property type="component" value="Unassembled WGS sequence"/>
</dbReference>
<feature type="region of interest" description="Disordered" evidence="8">
    <location>
        <begin position="1"/>
        <end position="22"/>
    </location>
</feature>
<reference evidence="9 10" key="1">
    <citation type="submission" date="2017-02" db="EMBL/GenBank/DDBJ databases">
        <title>The new phylogeny of genus Mycobacterium.</title>
        <authorList>
            <person name="Tortoli E."/>
            <person name="Trovato A."/>
            <person name="Cirillo D.M."/>
        </authorList>
    </citation>
    <scope>NUCLEOTIDE SEQUENCE [LARGE SCALE GENOMIC DNA]</scope>
    <source>
        <strain evidence="9 10">DSM 45633</strain>
    </source>
</reference>
<feature type="binding site" evidence="7">
    <location>
        <position position="157"/>
    </location>
    <ligand>
        <name>S-adenosyl-L-methionine</name>
        <dbReference type="ChEBI" id="CHEBI:59789"/>
    </ligand>
</feature>
<comment type="similarity">
    <text evidence="7">Belongs to the class I-like SAM-binding methyltransferase superfamily. TrmB family.</text>
</comment>
<feature type="binding site" evidence="7">
    <location>
        <position position="193"/>
    </location>
    <ligand>
        <name>substrate</name>
    </ligand>
</feature>
<keyword evidence="4 7" id="KW-0808">Transferase</keyword>
<evidence type="ECO:0000256" key="6">
    <source>
        <dbReference type="ARBA" id="ARBA00022694"/>
    </source>
</evidence>
<feature type="binding site" evidence="7">
    <location>
        <position position="134"/>
    </location>
    <ligand>
        <name>S-adenosyl-L-methionine</name>
        <dbReference type="ChEBI" id="CHEBI:59789"/>
    </ligand>
</feature>
<evidence type="ECO:0000256" key="7">
    <source>
        <dbReference type="HAMAP-Rule" id="MF_01057"/>
    </source>
</evidence>
<dbReference type="EMBL" id="MVHZ01000012">
    <property type="protein sequence ID" value="ORB00173.1"/>
    <property type="molecule type" value="Genomic_DNA"/>
</dbReference>
<dbReference type="NCBIfam" id="TIGR00091">
    <property type="entry name" value="tRNA (guanosine(46)-N7)-methyltransferase TrmB"/>
    <property type="match status" value="1"/>
</dbReference>
<name>A0AA91RLV6_9MYCO</name>
<dbReference type="PANTHER" id="PTHR23417">
    <property type="entry name" value="3-DEOXY-D-MANNO-OCTULOSONIC-ACID TRANSFERASE/TRNA GUANINE-N 7 - -METHYLTRANSFERASE"/>
    <property type="match status" value="1"/>
</dbReference>
<dbReference type="PROSITE" id="PS51625">
    <property type="entry name" value="SAM_MT_TRMB"/>
    <property type="match status" value="1"/>
</dbReference>
<dbReference type="Gene3D" id="3.40.50.150">
    <property type="entry name" value="Vaccinia Virus protein VP39"/>
    <property type="match status" value="1"/>
</dbReference>
<protein>
    <recommendedName>
        <fullName evidence="7">tRNA (guanine-N(7)-)-methyltransferase</fullName>
        <ecNumber evidence="7">2.1.1.33</ecNumber>
    </recommendedName>
    <alternativeName>
        <fullName evidence="7">tRNA (guanine(46)-N(7))-methyltransferase</fullName>
    </alternativeName>
    <alternativeName>
        <fullName evidence="7">tRNA(m7G46)-methyltransferase</fullName>
    </alternativeName>
</protein>
<evidence type="ECO:0000256" key="5">
    <source>
        <dbReference type="ARBA" id="ARBA00022691"/>
    </source>
</evidence>
<keyword evidence="10" id="KW-1185">Reference proteome</keyword>
<comment type="caution">
    <text evidence="7">Lacks conserved residue(s) required for the propagation of feature annotation.</text>
</comment>
<proteinExistence type="inferred from homology"/>
<keyword evidence="3 7" id="KW-0489">Methyltransferase</keyword>
<dbReference type="GO" id="GO:0043527">
    <property type="term" value="C:tRNA methyltransferase complex"/>
    <property type="evidence" value="ECO:0007669"/>
    <property type="project" value="TreeGrafter"/>
</dbReference>
<evidence type="ECO:0000256" key="4">
    <source>
        <dbReference type="ARBA" id="ARBA00022679"/>
    </source>
</evidence>
<feature type="binding site" evidence="7">
    <location>
        <begin position="235"/>
        <end position="238"/>
    </location>
    <ligand>
        <name>substrate</name>
    </ligand>
</feature>
<dbReference type="SUPFAM" id="SSF53335">
    <property type="entry name" value="S-adenosyl-L-methionine-dependent methyltransferases"/>
    <property type="match status" value="1"/>
</dbReference>
<evidence type="ECO:0000313" key="10">
    <source>
        <dbReference type="Proteomes" id="UP000192320"/>
    </source>
</evidence>
<evidence type="ECO:0000256" key="1">
    <source>
        <dbReference type="ARBA" id="ARBA00000142"/>
    </source>
</evidence>
<feature type="binding site" evidence="7">
    <location>
        <position position="82"/>
    </location>
    <ligand>
        <name>S-adenosyl-L-methionine</name>
        <dbReference type="ChEBI" id="CHEBI:59789"/>
    </ligand>
</feature>
<dbReference type="EC" id="2.1.1.33" evidence="7"/>
<keyword evidence="5 7" id="KW-0949">S-adenosyl-L-methionine</keyword>
<feature type="binding site" evidence="7">
    <location>
        <position position="107"/>
    </location>
    <ligand>
        <name>S-adenosyl-L-methionine</name>
        <dbReference type="ChEBI" id="CHEBI:59789"/>
    </ligand>
</feature>
<dbReference type="GO" id="GO:0008176">
    <property type="term" value="F:tRNA (guanine(46)-N7)-methyltransferase activity"/>
    <property type="evidence" value="ECO:0007669"/>
    <property type="project" value="UniProtKB-UniRule"/>
</dbReference>
<gene>
    <name evidence="7" type="primary">trmB</name>
    <name evidence="9" type="ORF">BST33_12160</name>
</gene>
<sequence length="256" mass="27940">MHAPRDVETASDVPGVDTPAPRRFRNFSVRYRHSALSAGQRQTWERLWPGLGADVAPPDGPDRPQPLDPQRWFGRDVPLVLEIGCGAGTSTVAMALAEPNLDVMAVEVYERGLAQLLCAIDREQLSNIRLLRGDGLDVLEYLIAPASLTGVRVFFPDPWPKARHHKRRLLQPATMALIADRLRPGGVLHAATDHADYAVQIAESGDGEPALRRVSDPTDPSLGAGLPISIARPTTKYEAKGRNAGSAINEFVWVRV</sequence>
<dbReference type="InterPro" id="IPR055361">
    <property type="entry name" value="tRNA_methyltr_TrmB_bact"/>
</dbReference>
<accession>A0AA91RLV6</accession>
<evidence type="ECO:0000256" key="8">
    <source>
        <dbReference type="SAM" id="MobiDB-lite"/>
    </source>
</evidence>
<comment type="caution">
    <text evidence="9">The sequence shown here is derived from an EMBL/GenBank/DDBJ whole genome shotgun (WGS) entry which is preliminary data.</text>
</comment>
<dbReference type="AlphaFoldDB" id="A0AA91RLV6"/>
<dbReference type="CDD" id="cd02440">
    <property type="entry name" value="AdoMet_MTases"/>
    <property type="match status" value="1"/>
</dbReference>
<evidence type="ECO:0000256" key="3">
    <source>
        <dbReference type="ARBA" id="ARBA00022603"/>
    </source>
</evidence>
<evidence type="ECO:0000256" key="2">
    <source>
        <dbReference type="ARBA" id="ARBA00003015"/>
    </source>
</evidence>
<dbReference type="InterPro" id="IPR029063">
    <property type="entry name" value="SAM-dependent_MTases_sf"/>
</dbReference>
<dbReference type="PANTHER" id="PTHR23417:SF14">
    <property type="entry name" value="PENTACOTRIPEPTIDE-REPEAT REGION OF PRORP DOMAIN-CONTAINING PROTEIN"/>
    <property type="match status" value="1"/>
</dbReference>
<dbReference type="InterPro" id="IPR003358">
    <property type="entry name" value="tRNA_(Gua-N-7)_MeTrfase_Trmb"/>
</dbReference>
<dbReference type="RefSeq" id="WP_083026544.1">
    <property type="nucleotide sequence ID" value="NZ_AP022589.1"/>
</dbReference>
<dbReference type="Pfam" id="PF02390">
    <property type="entry name" value="Methyltransf_4"/>
    <property type="match status" value="1"/>
</dbReference>
<comment type="catalytic activity">
    <reaction evidence="1 7">
        <text>guanosine(46) in tRNA + S-adenosyl-L-methionine = N(7)-methylguanosine(46) in tRNA + S-adenosyl-L-homocysteine</text>
        <dbReference type="Rhea" id="RHEA:42708"/>
        <dbReference type="Rhea" id="RHEA-COMP:10188"/>
        <dbReference type="Rhea" id="RHEA-COMP:10189"/>
        <dbReference type="ChEBI" id="CHEBI:57856"/>
        <dbReference type="ChEBI" id="CHEBI:59789"/>
        <dbReference type="ChEBI" id="CHEBI:74269"/>
        <dbReference type="ChEBI" id="CHEBI:74480"/>
        <dbReference type="EC" id="2.1.1.33"/>
    </reaction>
</comment>
<comment type="function">
    <text evidence="2 7">Catalyzes the formation of N(7)-methylguanine at position 46 (m7G46) in tRNA.</text>
</comment>
<comment type="pathway">
    <text evidence="7">tRNA modification; N(7)-methylguanine-tRNA biosynthesis.</text>
</comment>
<feature type="binding site" evidence="7">
    <location>
        <position position="161"/>
    </location>
    <ligand>
        <name>substrate</name>
    </ligand>
</feature>
<organism evidence="9 10">
    <name type="scientific">Mycolicibacter minnesotensis</name>
    <dbReference type="NCBI Taxonomy" id="1118379"/>
    <lineage>
        <taxon>Bacteria</taxon>
        <taxon>Bacillati</taxon>
        <taxon>Actinomycetota</taxon>
        <taxon>Actinomycetes</taxon>
        <taxon>Mycobacteriales</taxon>
        <taxon>Mycobacteriaceae</taxon>
        <taxon>Mycolicibacter</taxon>
    </lineage>
</organism>
<evidence type="ECO:0000313" key="9">
    <source>
        <dbReference type="EMBL" id="ORB00173.1"/>
    </source>
</evidence>